<dbReference type="GO" id="GO:0000455">
    <property type="term" value="P:enzyme-directed rRNA pseudouridine synthesis"/>
    <property type="evidence" value="ECO:0007669"/>
    <property type="project" value="TreeGrafter"/>
</dbReference>
<dbReference type="InterPro" id="IPR020103">
    <property type="entry name" value="PsdUridine_synth_cat_dom_sf"/>
</dbReference>
<comment type="catalytic activity">
    <reaction evidence="1 4">
        <text>a uridine in RNA = a pseudouridine in RNA</text>
        <dbReference type="Rhea" id="RHEA:48348"/>
        <dbReference type="Rhea" id="RHEA-COMP:12068"/>
        <dbReference type="Rhea" id="RHEA-COMP:12069"/>
        <dbReference type="ChEBI" id="CHEBI:65314"/>
        <dbReference type="ChEBI" id="CHEBI:65315"/>
    </reaction>
</comment>
<evidence type="ECO:0000256" key="4">
    <source>
        <dbReference type="RuleBase" id="RU362028"/>
    </source>
</evidence>
<protein>
    <recommendedName>
        <fullName evidence="4">Pseudouridine synthase</fullName>
        <ecNumber evidence="4">5.4.99.-</ecNumber>
    </recommendedName>
</protein>
<evidence type="ECO:0000256" key="2">
    <source>
        <dbReference type="ARBA" id="ARBA00010876"/>
    </source>
</evidence>
<comment type="caution">
    <text evidence="6">The sequence shown here is derived from an EMBL/GenBank/DDBJ whole genome shotgun (WGS) entry which is preliminary data.</text>
</comment>
<sequence>MREMMSKYKFERIVNAEFSGISLRALLSEKWLLPRKFIHFLRIRENVKIDGKYYPMNTIVQGNQKIELIFEGDEFRTATSNYIVDKGRKIPIIFENDDLLVVNKPQGIKSHPNQPYETGTLMNYIAGYLDARDEHPYMVHRLDMLTSGAMIVAKNPVVVPILTRLISTHTIKRAYLAITEGIFDQKEGVIDLPIGKDENDKRKRKVDGIGALPARTHYQVIKEFGNNSAVYLRLETGRTHQLRVHLSAMGHPIVGDVLYNHVSKEKHMMLHGYKQKLTLPFSMRELELKADIPEYFANYEEKIKENKKLNFYKKY</sequence>
<gene>
    <name evidence="6" type="primary">rluD-3</name>
    <name evidence="6" type="ORF">HMPREF0545_1021</name>
</gene>
<dbReference type="Pfam" id="PF00849">
    <property type="entry name" value="PseudoU_synth_2"/>
    <property type="match status" value="1"/>
</dbReference>
<dbReference type="GO" id="GO:0140098">
    <property type="term" value="F:catalytic activity, acting on RNA"/>
    <property type="evidence" value="ECO:0007669"/>
    <property type="project" value="UniProtKB-ARBA"/>
</dbReference>
<evidence type="ECO:0000256" key="1">
    <source>
        <dbReference type="ARBA" id="ARBA00000073"/>
    </source>
</evidence>
<dbReference type="CDD" id="cd02869">
    <property type="entry name" value="PseudoU_synth_RluA_like"/>
    <property type="match status" value="1"/>
</dbReference>
<comment type="similarity">
    <text evidence="2 4">Belongs to the pseudouridine synthase RluA family.</text>
</comment>
<dbReference type="InterPro" id="IPR006145">
    <property type="entry name" value="PsdUridine_synth_RsuA/RluA"/>
</dbReference>
<organism evidence="6 7">
    <name type="scientific">Ligilactobacillus salivarius DSM 20555 = ATCC 11741</name>
    <dbReference type="NCBI Taxonomy" id="1423799"/>
    <lineage>
        <taxon>Bacteria</taxon>
        <taxon>Bacillati</taxon>
        <taxon>Bacillota</taxon>
        <taxon>Bacilli</taxon>
        <taxon>Lactobacillales</taxon>
        <taxon>Lactobacillaceae</taxon>
        <taxon>Ligilactobacillus</taxon>
    </lineage>
</organism>
<dbReference type="GO" id="GO:0003723">
    <property type="term" value="F:RNA binding"/>
    <property type="evidence" value="ECO:0007669"/>
    <property type="project" value="InterPro"/>
</dbReference>
<evidence type="ECO:0000256" key="3">
    <source>
        <dbReference type="PIRSR" id="PIRSR606225-1"/>
    </source>
</evidence>
<dbReference type="InterPro" id="IPR050188">
    <property type="entry name" value="RluA_PseudoU_synthase"/>
</dbReference>
<evidence type="ECO:0000313" key="6">
    <source>
        <dbReference type="EMBL" id="EEJ74090.1"/>
    </source>
</evidence>
<dbReference type="AlphaFoldDB" id="C2EH99"/>
<comment type="function">
    <text evidence="4">Responsible for synthesis of pseudouridine from uracil.</text>
</comment>
<dbReference type="Proteomes" id="UP000003531">
    <property type="component" value="Unassembled WGS sequence"/>
</dbReference>
<feature type="active site" evidence="3">
    <location>
        <position position="143"/>
    </location>
</feature>
<dbReference type="SUPFAM" id="SSF55120">
    <property type="entry name" value="Pseudouridine synthase"/>
    <property type="match status" value="1"/>
</dbReference>
<evidence type="ECO:0000259" key="5">
    <source>
        <dbReference type="Pfam" id="PF00849"/>
    </source>
</evidence>
<dbReference type="PANTHER" id="PTHR21600">
    <property type="entry name" value="MITOCHONDRIAL RNA PSEUDOURIDINE SYNTHASE"/>
    <property type="match status" value="1"/>
</dbReference>
<proteinExistence type="inferred from homology"/>
<dbReference type="EMBL" id="ACGT01000007">
    <property type="protein sequence ID" value="EEJ74090.1"/>
    <property type="molecule type" value="Genomic_DNA"/>
</dbReference>
<dbReference type="Gene3D" id="3.30.2350.10">
    <property type="entry name" value="Pseudouridine synthase"/>
    <property type="match status" value="1"/>
</dbReference>
<dbReference type="InterPro" id="IPR006225">
    <property type="entry name" value="PsdUridine_synth_RluC/D"/>
</dbReference>
<dbReference type="PATRIC" id="fig|1423799.3.peg.1524"/>
<dbReference type="PANTHER" id="PTHR21600:SF87">
    <property type="entry name" value="RNA PSEUDOURIDYLATE SYNTHASE DOMAIN-CONTAINING PROTEIN 1"/>
    <property type="match status" value="1"/>
</dbReference>
<reference evidence="6 7" key="1">
    <citation type="submission" date="2009-01" db="EMBL/GenBank/DDBJ databases">
        <authorList>
            <person name="Qin X."/>
            <person name="Bachman B."/>
            <person name="Battles P."/>
            <person name="Bell A."/>
            <person name="Bess C."/>
            <person name="Bickham C."/>
            <person name="Chaboub L."/>
            <person name="Chen D."/>
            <person name="Coyle M."/>
            <person name="Deiros D.R."/>
            <person name="Dinh H."/>
            <person name="Forbes L."/>
            <person name="Fowler G."/>
            <person name="Francisco L."/>
            <person name="Fu Q."/>
            <person name="Gubbala S."/>
            <person name="Hale W."/>
            <person name="Han Y."/>
            <person name="Hemphill L."/>
            <person name="Highlander S.K."/>
            <person name="Hirani K."/>
            <person name="Hogues M."/>
            <person name="Jackson L."/>
            <person name="Jakkamsetti A."/>
            <person name="Javaid M."/>
            <person name="Jiang H."/>
            <person name="Korchina V."/>
            <person name="Kovar C."/>
            <person name="Lara F."/>
            <person name="Lee S."/>
            <person name="Mata R."/>
            <person name="Mathew T."/>
            <person name="Moen C."/>
            <person name="Morales K."/>
            <person name="Munidasa M."/>
            <person name="Nazareth L."/>
            <person name="Ngo R."/>
            <person name="Nguyen L."/>
            <person name="Okwuonu G."/>
            <person name="Ongeri F."/>
            <person name="Patil S."/>
            <person name="Petrosino J."/>
            <person name="Pham C."/>
            <person name="Pham P."/>
            <person name="Pu L.-L."/>
            <person name="Puazo M."/>
            <person name="Raj R."/>
            <person name="Reid J."/>
            <person name="Rouhana J."/>
            <person name="Saada N."/>
            <person name="Shang Y."/>
            <person name="Simmons D."/>
            <person name="Thornton R."/>
            <person name="Warren J."/>
            <person name="Weissenberger G."/>
            <person name="Zhang J."/>
            <person name="Zhang L."/>
            <person name="Zhou C."/>
            <person name="Zhu D."/>
            <person name="Muzny D."/>
            <person name="Worley K."/>
            <person name="Gibbs R."/>
        </authorList>
    </citation>
    <scope>NUCLEOTIDE SEQUENCE [LARGE SCALE GENOMIC DNA]</scope>
    <source>
        <strain evidence="6 7">ATCC 11741</strain>
    </source>
</reference>
<dbReference type="InterPro" id="IPR006224">
    <property type="entry name" value="PsdUridine_synth_RluA-like_CS"/>
</dbReference>
<name>C2EH99_9LACO</name>
<feature type="domain" description="Pseudouridine synthase RsuA/RluA-like" evidence="5">
    <location>
        <begin position="98"/>
        <end position="248"/>
    </location>
</feature>
<dbReference type="NCBIfam" id="TIGR00005">
    <property type="entry name" value="rluA_subfam"/>
    <property type="match status" value="1"/>
</dbReference>
<dbReference type="HOGENOM" id="CLU_016902_8_1_9"/>
<dbReference type="GO" id="GO:0009982">
    <property type="term" value="F:pseudouridine synthase activity"/>
    <property type="evidence" value="ECO:0007669"/>
    <property type="project" value="InterPro"/>
</dbReference>
<accession>C2EH99</accession>
<dbReference type="PROSITE" id="PS01129">
    <property type="entry name" value="PSI_RLU"/>
    <property type="match status" value="1"/>
</dbReference>
<dbReference type="EC" id="5.4.99.-" evidence="4"/>
<keyword evidence="4 6" id="KW-0413">Isomerase</keyword>
<evidence type="ECO:0000313" key="7">
    <source>
        <dbReference type="Proteomes" id="UP000003531"/>
    </source>
</evidence>